<evidence type="ECO:0000313" key="4">
    <source>
        <dbReference type="Proteomes" id="UP001341444"/>
    </source>
</evidence>
<protein>
    <recommendedName>
        <fullName evidence="5">Holin</fullName>
    </recommendedName>
</protein>
<evidence type="ECO:0000256" key="2">
    <source>
        <dbReference type="SAM" id="Phobius"/>
    </source>
</evidence>
<evidence type="ECO:0008006" key="5">
    <source>
        <dbReference type="Google" id="ProtNLM"/>
    </source>
</evidence>
<sequence>MMKYLSDTNWWKQTSLKVGGFLTSVLGALSLLNIHFEWLTANSINAVVSIIGAFGVFFVGCLATLINTYLTDRSKQEAKAIADDYVSKQLAAEQAEIDKIKEAVAQIQAEKEAKVENPQA</sequence>
<name>A0ABU6MQE2_9BACI</name>
<feature type="transmembrane region" description="Helical" evidence="2">
    <location>
        <begin position="21"/>
        <end position="40"/>
    </location>
</feature>
<accession>A0ABU6MQE2</accession>
<dbReference type="Proteomes" id="UP001341444">
    <property type="component" value="Unassembled WGS sequence"/>
</dbReference>
<evidence type="ECO:0000313" key="3">
    <source>
        <dbReference type="EMBL" id="MED1205858.1"/>
    </source>
</evidence>
<organism evidence="3 4">
    <name type="scientific">Heyndrickxia acidicola</name>
    <dbReference type="NCBI Taxonomy" id="209389"/>
    <lineage>
        <taxon>Bacteria</taxon>
        <taxon>Bacillati</taxon>
        <taxon>Bacillota</taxon>
        <taxon>Bacilli</taxon>
        <taxon>Bacillales</taxon>
        <taxon>Bacillaceae</taxon>
        <taxon>Heyndrickxia</taxon>
    </lineage>
</organism>
<dbReference type="EMBL" id="JARMAB010000041">
    <property type="protein sequence ID" value="MED1205858.1"/>
    <property type="molecule type" value="Genomic_DNA"/>
</dbReference>
<feature type="coiled-coil region" evidence="1">
    <location>
        <begin position="90"/>
        <end position="117"/>
    </location>
</feature>
<evidence type="ECO:0000256" key="1">
    <source>
        <dbReference type="SAM" id="Coils"/>
    </source>
</evidence>
<reference evidence="3 4" key="1">
    <citation type="submission" date="2023-03" db="EMBL/GenBank/DDBJ databases">
        <title>Bacillus Genome Sequencing.</title>
        <authorList>
            <person name="Dunlap C."/>
        </authorList>
    </citation>
    <scope>NUCLEOTIDE SEQUENCE [LARGE SCALE GENOMIC DNA]</scope>
    <source>
        <strain evidence="3 4">B-23453</strain>
    </source>
</reference>
<keyword evidence="2" id="KW-0472">Membrane</keyword>
<dbReference type="RefSeq" id="WP_066262896.1">
    <property type="nucleotide sequence ID" value="NZ_JARMAB010000041.1"/>
</dbReference>
<keyword evidence="2" id="KW-0812">Transmembrane</keyword>
<comment type="caution">
    <text evidence="3">The sequence shown here is derived from an EMBL/GenBank/DDBJ whole genome shotgun (WGS) entry which is preliminary data.</text>
</comment>
<feature type="transmembrane region" description="Helical" evidence="2">
    <location>
        <begin position="46"/>
        <end position="70"/>
    </location>
</feature>
<keyword evidence="2" id="KW-1133">Transmembrane helix</keyword>
<proteinExistence type="predicted"/>
<keyword evidence="4" id="KW-1185">Reference proteome</keyword>
<keyword evidence="1" id="KW-0175">Coiled coil</keyword>
<gene>
    <name evidence="3" type="ORF">P4T90_22755</name>
</gene>